<keyword evidence="2" id="KW-1185">Reference proteome</keyword>
<reference evidence="2" key="1">
    <citation type="submission" date="2023-06" db="EMBL/GenBank/DDBJ databases">
        <title>Identification and characterization of horizontal gene transfer across gut microbiota members of farm animals based on homology search.</title>
        <authorList>
            <person name="Zeman M."/>
            <person name="Kubasova T."/>
            <person name="Jahodarova E."/>
            <person name="Nykrynova M."/>
            <person name="Rychlik I."/>
        </authorList>
    </citation>
    <scope>NUCLEOTIDE SEQUENCE [LARGE SCALE GENOMIC DNA]</scope>
    <source>
        <strain evidence="2">161_Gplus</strain>
    </source>
</reference>
<comment type="caution">
    <text evidence="1">The sequence shown here is derived from an EMBL/GenBank/DDBJ whole genome shotgun (WGS) entry which is preliminary data.</text>
</comment>
<sequence>MTIINQELQQIISRPGPPRDRLQQVLRDIFQARVDDNGFLQITPRLRQLKLSPVDPFFAAFRQLVIREYRTNAGLRQDELGHHLHLFRSYLDLFYLNAIRAFPGVSDYQKLLASTRTYRLRLDYQTSSRYHNRCPGQFDYPRNMKVQLLRNSWRLTRNPARMIELIVNIDTGAFVSEWDQYRVGPTNQVISAPTAYAPAQLAAIANTESFNYGVPHGQYFVYPWLRKTHQCLDVHQPADSLIRRRAKRAYPAPPASRFVDVVRGANDVAVWQSLSPEDRQRLYPEFVDWQHASHGPNRGIANFLKYHY</sequence>
<dbReference type="EMBL" id="JAUDDW010000007">
    <property type="protein sequence ID" value="MDM8266161.1"/>
    <property type="molecule type" value="Genomic_DNA"/>
</dbReference>
<name>A0ABT7UWS4_9LACO</name>
<organism evidence="1 2">
    <name type="scientific">Limosilactobacillus pontis</name>
    <dbReference type="NCBI Taxonomy" id="35787"/>
    <lineage>
        <taxon>Bacteria</taxon>
        <taxon>Bacillati</taxon>
        <taxon>Bacillota</taxon>
        <taxon>Bacilli</taxon>
        <taxon>Lactobacillales</taxon>
        <taxon>Lactobacillaceae</taxon>
        <taxon>Limosilactobacillus</taxon>
    </lineage>
</organism>
<evidence type="ECO:0000313" key="2">
    <source>
        <dbReference type="Proteomes" id="UP001529343"/>
    </source>
</evidence>
<dbReference type="Pfam" id="PF11311">
    <property type="entry name" value="DUF3114"/>
    <property type="match status" value="1"/>
</dbReference>
<dbReference type="RefSeq" id="WP_289585868.1">
    <property type="nucleotide sequence ID" value="NZ_JAUDDW010000007.1"/>
</dbReference>
<dbReference type="Proteomes" id="UP001529343">
    <property type="component" value="Unassembled WGS sequence"/>
</dbReference>
<proteinExistence type="predicted"/>
<accession>A0ABT7UWS4</accession>
<evidence type="ECO:0000313" key="1">
    <source>
        <dbReference type="EMBL" id="MDM8266161.1"/>
    </source>
</evidence>
<gene>
    <name evidence="1" type="ORF">QUW44_03100</name>
</gene>
<protein>
    <submittedName>
        <fullName evidence="1">DUF3114 domain-containing protein</fullName>
    </submittedName>
</protein>
<dbReference type="InterPro" id="IPR021462">
    <property type="entry name" value="DUF3114"/>
</dbReference>